<dbReference type="PANTHER" id="PTHR43103">
    <property type="entry name" value="NUCLEOSIDE-DIPHOSPHATE-SUGAR EPIMERASE"/>
    <property type="match status" value="1"/>
</dbReference>
<dbReference type="Gene3D" id="3.40.50.720">
    <property type="entry name" value="NAD(P)-binding Rossmann-like Domain"/>
    <property type="match status" value="1"/>
</dbReference>
<dbReference type="InterPro" id="IPR036291">
    <property type="entry name" value="NAD(P)-bd_dom_sf"/>
</dbReference>
<dbReference type="RefSeq" id="WP_085074985.1">
    <property type="nucleotide sequence ID" value="NZ_BLKU01000005.1"/>
</dbReference>
<accession>A0AAX1J7L8</accession>
<proteinExistence type="inferred from homology"/>
<feature type="region of interest" description="Disordered" evidence="4">
    <location>
        <begin position="351"/>
        <end position="370"/>
    </location>
</feature>
<dbReference type="GO" id="GO:0016491">
    <property type="term" value="F:oxidoreductase activity"/>
    <property type="evidence" value="ECO:0007669"/>
    <property type="project" value="UniProtKB-KW"/>
</dbReference>
<evidence type="ECO:0000256" key="3">
    <source>
        <dbReference type="ARBA" id="ARBA00023027"/>
    </source>
</evidence>
<evidence type="ECO:0000259" key="5">
    <source>
        <dbReference type="Pfam" id="PF01370"/>
    </source>
</evidence>
<dbReference type="Proteomes" id="UP000663583">
    <property type="component" value="Chromosome"/>
</dbReference>
<name>A0AAX1J7L8_9MYCO</name>
<comment type="similarity">
    <text evidence="1">Belongs to the NAD(P)-dependent epimerase/dehydratase family.</text>
</comment>
<dbReference type="EMBL" id="CP065047">
    <property type="protein sequence ID" value="QPI37488.1"/>
    <property type="molecule type" value="Genomic_DNA"/>
</dbReference>
<dbReference type="KEGG" id="mku:I2456_24970"/>
<feature type="compositionally biased region" description="Low complexity" evidence="4">
    <location>
        <begin position="353"/>
        <end position="370"/>
    </location>
</feature>
<evidence type="ECO:0000313" key="8">
    <source>
        <dbReference type="Proteomes" id="UP000465306"/>
    </source>
</evidence>
<reference evidence="7" key="3">
    <citation type="submission" date="2020-11" db="EMBL/GenBank/DDBJ databases">
        <title>Intraspecies plasmid and genomic variation of Mycobacterium kubicae revealed by the complete genome sequences of two clinical isolates.</title>
        <authorList>
            <person name="Hendrix J.R."/>
            <person name="Epperson L.E."/>
            <person name="Honda J.R."/>
            <person name="Strong M."/>
        </authorList>
    </citation>
    <scope>NUCLEOTIDE SEQUENCE</scope>
    <source>
        <strain evidence="7">JCM 13573</strain>
    </source>
</reference>
<dbReference type="SUPFAM" id="SSF51735">
    <property type="entry name" value="NAD(P)-binding Rossmann-fold domains"/>
    <property type="match status" value="1"/>
</dbReference>
<evidence type="ECO:0000256" key="2">
    <source>
        <dbReference type="ARBA" id="ARBA00023002"/>
    </source>
</evidence>
<reference evidence="6 8" key="1">
    <citation type="journal article" date="2019" name="Emerg. Microbes Infect.">
        <title>Comprehensive subspecies identification of 175 nontuberculous mycobacteria species based on 7547 genomic profiles.</title>
        <authorList>
            <person name="Matsumoto Y."/>
            <person name="Kinjo T."/>
            <person name="Motooka D."/>
            <person name="Nabeya D."/>
            <person name="Jung N."/>
            <person name="Uechi K."/>
            <person name="Horii T."/>
            <person name="Iida T."/>
            <person name="Fujita J."/>
            <person name="Nakamura S."/>
        </authorList>
    </citation>
    <scope>NUCLEOTIDE SEQUENCE [LARGE SCALE GENOMIC DNA]</scope>
    <source>
        <strain evidence="6 8">JCM 13573</strain>
    </source>
</reference>
<dbReference type="InterPro" id="IPR001509">
    <property type="entry name" value="Epimerase_deHydtase"/>
</dbReference>
<feature type="domain" description="NAD-dependent epimerase/dehydratase" evidence="5">
    <location>
        <begin position="5"/>
        <end position="230"/>
    </location>
</feature>
<keyword evidence="2" id="KW-0560">Oxidoreductase</keyword>
<dbReference type="PANTHER" id="PTHR43103:SF5">
    <property type="entry name" value="4-EPIMERASE, PUTATIVE (AFU_ORTHOLOGUE AFUA_7G00360)-RELATED"/>
    <property type="match status" value="1"/>
</dbReference>
<dbReference type="AlphaFoldDB" id="A0AAX1J7L8"/>
<evidence type="ECO:0000313" key="7">
    <source>
        <dbReference type="EMBL" id="QPI37488.1"/>
    </source>
</evidence>
<evidence type="ECO:0000256" key="4">
    <source>
        <dbReference type="SAM" id="MobiDB-lite"/>
    </source>
</evidence>
<gene>
    <name evidence="7" type="ORF">I2456_24970</name>
    <name evidence="6" type="ORF">MKUB_37310</name>
</gene>
<dbReference type="Proteomes" id="UP000465306">
    <property type="component" value="Unassembled WGS sequence"/>
</dbReference>
<keyword evidence="8" id="KW-1185">Reference proteome</keyword>
<reference evidence="6" key="2">
    <citation type="submission" date="2020-02" db="EMBL/GenBank/DDBJ databases">
        <authorList>
            <person name="Matsumoto Y."/>
            <person name="Kinjo T."/>
            <person name="Motooka D."/>
            <person name="Nabeya D."/>
            <person name="Jung N."/>
            <person name="Uechi K."/>
            <person name="Horii T."/>
            <person name="Iida T."/>
            <person name="Fujita J."/>
            <person name="Nakamura S."/>
        </authorList>
    </citation>
    <scope>NUCLEOTIDE SEQUENCE</scope>
    <source>
        <strain evidence="6">JCM 13573</strain>
    </source>
</reference>
<organism evidence="7 9">
    <name type="scientific">Mycobacterium kubicae</name>
    <dbReference type="NCBI Taxonomy" id="120959"/>
    <lineage>
        <taxon>Bacteria</taxon>
        <taxon>Bacillati</taxon>
        <taxon>Actinomycetota</taxon>
        <taxon>Actinomycetes</taxon>
        <taxon>Mycobacteriales</taxon>
        <taxon>Mycobacteriaceae</taxon>
        <taxon>Mycobacterium</taxon>
        <taxon>Mycobacterium simiae complex</taxon>
    </lineage>
</organism>
<sequence length="370" mass="39685">MTEKVLVTGGFGLVGSQTVRRLAADGHHVIATDLGTAAQRKAAGSLPAGVQARWADLTDTDEVNRLVAETAPTVIIHLAAVIPPVIYQQRELARRVNVDATVALLRAAEQGGNRVRFIQASSNAVHGARNPHRYDELLQPDTPPSPSDLYGAHKAEVEEYVRSSSLDWVILRLAAVMSVDLGAMPFSADALFFESALPTDGRVHTVDVRDVATAFAAAATADVGGEILLIGGDESHLLRQGVVGAALAAAMGLPDILPGGRPGNPDSDEDWFVTDWMDTSRAQQVLSFQHHTWPGMLAEMRSVAGWRRYPLRVVAPLVRQLLKRRAAYRNSPGRYADPWGAIKAELGDPWPDAGLASSASSPGLQQGLRR</sequence>
<dbReference type="EMBL" id="BLKU01000005">
    <property type="protein sequence ID" value="GFG66241.1"/>
    <property type="molecule type" value="Genomic_DNA"/>
</dbReference>
<evidence type="ECO:0000313" key="6">
    <source>
        <dbReference type="EMBL" id="GFG66241.1"/>
    </source>
</evidence>
<evidence type="ECO:0000313" key="9">
    <source>
        <dbReference type="Proteomes" id="UP000663583"/>
    </source>
</evidence>
<protein>
    <submittedName>
        <fullName evidence="6 7">Oxidoreductase</fullName>
    </submittedName>
</protein>
<keyword evidence="3" id="KW-0520">NAD</keyword>
<dbReference type="Pfam" id="PF01370">
    <property type="entry name" value="Epimerase"/>
    <property type="match status" value="1"/>
</dbReference>
<evidence type="ECO:0000256" key="1">
    <source>
        <dbReference type="ARBA" id="ARBA00007637"/>
    </source>
</evidence>